<proteinExistence type="predicted"/>
<organism evidence="1 2">
    <name type="scientific">Mortierella alpina</name>
    <name type="common">Oleaginous fungus</name>
    <name type="synonym">Mortierella renispora</name>
    <dbReference type="NCBI Taxonomy" id="64518"/>
    <lineage>
        <taxon>Eukaryota</taxon>
        <taxon>Fungi</taxon>
        <taxon>Fungi incertae sedis</taxon>
        <taxon>Mucoromycota</taxon>
        <taxon>Mortierellomycotina</taxon>
        <taxon>Mortierellomycetes</taxon>
        <taxon>Mortierellales</taxon>
        <taxon>Mortierellaceae</taxon>
        <taxon>Mortierella</taxon>
    </lineage>
</organism>
<evidence type="ECO:0000313" key="2">
    <source>
        <dbReference type="Proteomes" id="UP000717515"/>
    </source>
</evidence>
<accession>A0A9P8D1M2</accession>
<evidence type="ECO:0000313" key="1">
    <source>
        <dbReference type="EMBL" id="KAG9324400.1"/>
    </source>
</evidence>
<protein>
    <submittedName>
        <fullName evidence="1">Uncharacterized protein</fullName>
    </submittedName>
</protein>
<dbReference type="Proteomes" id="UP000717515">
    <property type="component" value="Unassembled WGS sequence"/>
</dbReference>
<name>A0A9P8D1M2_MORAP</name>
<sequence length="190" mass="21262">MLLDAGNMACTNICQVKLSVAVEQCIKKFPTTDSDDRLHCNSPPVAAERQCEDHCRAISLKCSEKCFLKANADWEPCVTQYEDPKDPKRIQCLKDVENDRLKCTVPCQHPITMKSSIASLIAIVSVLTASLTSVNAQGDPVCIQKADEAFSESVGKCILAHPKRPRHPERKQCVDDVYYKWVDSLENCYE</sequence>
<reference evidence="1" key="1">
    <citation type="submission" date="2021-07" db="EMBL/GenBank/DDBJ databases">
        <title>Draft genome of Mortierella alpina, strain LL118, isolated from an aspen leaf litter sample.</title>
        <authorList>
            <person name="Yang S."/>
            <person name="Vinatzer B.A."/>
        </authorList>
    </citation>
    <scope>NUCLEOTIDE SEQUENCE</scope>
    <source>
        <strain evidence="1">LL118</strain>
    </source>
</reference>
<gene>
    <name evidence="1" type="ORF">KVV02_008604</name>
</gene>
<dbReference type="AlphaFoldDB" id="A0A9P8D1M2"/>
<dbReference type="EMBL" id="JAIFTL010000068">
    <property type="protein sequence ID" value="KAG9324400.1"/>
    <property type="molecule type" value="Genomic_DNA"/>
</dbReference>
<comment type="caution">
    <text evidence="1">The sequence shown here is derived from an EMBL/GenBank/DDBJ whole genome shotgun (WGS) entry which is preliminary data.</text>
</comment>